<gene>
    <name evidence="2" type="ORF">M422DRAFT_257406</name>
</gene>
<feature type="compositionally biased region" description="Polar residues" evidence="1">
    <location>
        <begin position="19"/>
        <end position="28"/>
    </location>
</feature>
<evidence type="ECO:0000256" key="1">
    <source>
        <dbReference type="SAM" id="MobiDB-lite"/>
    </source>
</evidence>
<evidence type="ECO:0000313" key="2">
    <source>
        <dbReference type="EMBL" id="KIJ39809.1"/>
    </source>
</evidence>
<dbReference type="HOGENOM" id="CLU_012886_3_1_1"/>
<evidence type="ECO:0000313" key="3">
    <source>
        <dbReference type="Proteomes" id="UP000054279"/>
    </source>
</evidence>
<keyword evidence="3" id="KW-1185">Reference proteome</keyword>
<dbReference type="EMBL" id="KN837149">
    <property type="protein sequence ID" value="KIJ39809.1"/>
    <property type="molecule type" value="Genomic_DNA"/>
</dbReference>
<sequence>MLPLEHLDDPHVSAHGSPTAPSRVQSPTRADMRPRTATQGLSPSRLAGASGTAHQGSPSPPRVASITATQGRYSPWGIEHRSESHSDPGRVSPTRGDTEGHFLIRDNTEVVLAEAMEATEWLNTVFS</sequence>
<feature type="region of interest" description="Disordered" evidence="1">
    <location>
        <begin position="1"/>
        <end position="101"/>
    </location>
</feature>
<dbReference type="Proteomes" id="UP000054279">
    <property type="component" value="Unassembled WGS sequence"/>
</dbReference>
<dbReference type="AlphaFoldDB" id="A0A0C9UY42"/>
<accession>A0A0C9UY42</accession>
<name>A0A0C9UY42_SPHS4</name>
<feature type="compositionally biased region" description="Basic and acidic residues" evidence="1">
    <location>
        <begin position="1"/>
        <end position="12"/>
    </location>
</feature>
<proteinExistence type="predicted"/>
<feature type="compositionally biased region" description="Basic and acidic residues" evidence="1">
    <location>
        <begin position="78"/>
        <end position="88"/>
    </location>
</feature>
<reference evidence="2 3" key="1">
    <citation type="submission" date="2014-06" db="EMBL/GenBank/DDBJ databases">
        <title>Evolutionary Origins and Diversification of the Mycorrhizal Mutualists.</title>
        <authorList>
            <consortium name="DOE Joint Genome Institute"/>
            <consortium name="Mycorrhizal Genomics Consortium"/>
            <person name="Kohler A."/>
            <person name="Kuo A."/>
            <person name="Nagy L.G."/>
            <person name="Floudas D."/>
            <person name="Copeland A."/>
            <person name="Barry K.W."/>
            <person name="Cichocki N."/>
            <person name="Veneault-Fourrey C."/>
            <person name="LaButti K."/>
            <person name="Lindquist E.A."/>
            <person name="Lipzen A."/>
            <person name="Lundell T."/>
            <person name="Morin E."/>
            <person name="Murat C."/>
            <person name="Riley R."/>
            <person name="Ohm R."/>
            <person name="Sun H."/>
            <person name="Tunlid A."/>
            <person name="Henrissat B."/>
            <person name="Grigoriev I.V."/>
            <person name="Hibbett D.S."/>
            <person name="Martin F."/>
        </authorList>
    </citation>
    <scope>NUCLEOTIDE SEQUENCE [LARGE SCALE GENOMIC DNA]</scope>
    <source>
        <strain evidence="2 3">SS14</strain>
    </source>
</reference>
<protein>
    <submittedName>
        <fullName evidence="2">Uncharacterized protein</fullName>
    </submittedName>
</protein>
<organism evidence="2 3">
    <name type="scientific">Sphaerobolus stellatus (strain SS14)</name>
    <dbReference type="NCBI Taxonomy" id="990650"/>
    <lineage>
        <taxon>Eukaryota</taxon>
        <taxon>Fungi</taxon>
        <taxon>Dikarya</taxon>
        <taxon>Basidiomycota</taxon>
        <taxon>Agaricomycotina</taxon>
        <taxon>Agaricomycetes</taxon>
        <taxon>Phallomycetidae</taxon>
        <taxon>Geastrales</taxon>
        <taxon>Sphaerobolaceae</taxon>
        <taxon>Sphaerobolus</taxon>
    </lineage>
</organism>